<proteinExistence type="predicted"/>
<evidence type="ECO:0008006" key="3">
    <source>
        <dbReference type="Google" id="ProtNLM"/>
    </source>
</evidence>
<dbReference type="Gene3D" id="3.40.50.1110">
    <property type="entry name" value="SGNH hydrolase"/>
    <property type="match status" value="1"/>
</dbReference>
<dbReference type="RefSeq" id="WP_307337004.1">
    <property type="nucleotide sequence ID" value="NZ_JAUSUQ010000004.1"/>
</dbReference>
<accession>A0ABU0CQ28</accession>
<evidence type="ECO:0000313" key="2">
    <source>
        <dbReference type="Proteomes" id="UP001232445"/>
    </source>
</evidence>
<dbReference type="InterPro" id="IPR036514">
    <property type="entry name" value="SGNH_hydro_sf"/>
</dbReference>
<dbReference type="EMBL" id="JAUSUQ010000004">
    <property type="protein sequence ID" value="MDQ0338514.1"/>
    <property type="molecule type" value="Genomic_DNA"/>
</dbReference>
<name>A0ABU0CQ28_9BACI</name>
<dbReference type="Proteomes" id="UP001232445">
    <property type="component" value="Unassembled WGS sequence"/>
</dbReference>
<protein>
    <recommendedName>
        <fullName evidence="3">SGNH hydrolase-type esterase domain-containing protein</fullName>
    </recommendedName>
</protein>
<gene>
    <name evidence="1" type="ORF">J2S00_001300</name>
</gene>
<sequence length="520" mass="57075">MLEKLKGALLTVLILSILALLIYGKFFWPPTPLTASTASTETAKHMGADTHRDTYAAIEEIVGFNVEEEHSEGLHVVLSEGSIVFDTGDTIVIDQSSVEVADNGDTYIMLDLNTFSLHTFTAPIHRGGVLLATVKAEGGDVREVIQAGELDIPTTRIPESKERLWLNNSGLRVAVFGPGLLHPGDDVDWADMIFNPAYNYDYLDLNLSKPNLVVHHYTSVSASLHFGLVQLGLGIEEDGGKRNLFDPAYDLAIIGYDADPDQLAAVENLIRQLRQQDIEVILVNVAQFTSQSESTASVYQVLSMLADTWGTELVDARGYLEAGDVNRIADADEHLTLEGHQALAYAIRSVLNNRKQEAEVIELPGDRYPVAQNHGHVLERNPAQAEVMFEPLDHTGQRAGGQVDDPYRNPALRVGEYSVSNYIIELTPGEVAHFKHPRAMAVDLLVDLSSEFTADLKVASDGVILDSISAGEDGLHEIGLIKGVSRERYSQFPYLYEIGFNIEVTSGTMKLIGTVFYTEE</sequence>
<organism evidence="1 2">
    <name type="scientific">Caldalkalibacillus uzonensis</name>
    <dbReference type="NCBI Taxonomy" id="353224"/>
    <lineage>
        <taxon>Bacteria</taxon>
        <taxon>Bacillati</taxon>
        <taxon>Bacillota</taxon>
        <taxon>Bacilli</taxon>
        <taxon>Bacillales</taxon>
        <taxon>Bacillaceae</taxon>
        <taxon>Caldalkalibacillus</taxon>
    </lineage>
</organism>
<comment type="caution">
    <text evidence="1">The sequence shown here is derived from an EMBL/GenBank/DDBJ whole genome shotgun (WGS) entry which is preliminary data.</text>
</comment>
<evidence type="ECO:0000313" key="1">
    <source>
        <dbReference type="EMBL" id="MDQ0338514.1"/>
    </source>
</evidence>
<reference evidence="1 2" key="1">
    <citation type="submission" date="2023-07" db="EMBL/GenBank/DDBJ databases">
        <title>Genomic Encyclopedia of Type Strains, Phase IV (KMG-IV): sequencing the most valuable type-strain genomes for metagenomic binning, comparative biology and taxonomic classification.</title>
        <authorList>
            <person name="Goeker M."/>
        </authorList>
    </citation>
    <scope>NUCLEOTIDE SEQUENCE [LARGE SCALE GENOMIC DNA]</scope>
    <source>
        <strain evidence="1 2">DSM 17740</strain>
    </source>
</reference>
<keyword evidence="2" id="KW-1185">Reference proteome</keyword>